<dbReference type="AlphaFoldDB" id="A0A0J8R9H3"/>
<evidence type="ECO:0000313" key="1">
    <source>
        <dbReference type="EMBL" id="KMU81709.1"/>
    </source>
</evidence>
<organism evidence="1 2">
    <name type="scientific">Coccidioides immitis RMSCC 3703</name>
    <dbReference type="NCBI Taxonomy" id="454286"/>
    <lineage>
        <taxon>Eukaryota</taxon>
        <taxon>Fungi</taxon>
        <taxon>Dikarya</taxon>
        <taxon>Ascomycota</taxon>
        <taxon>Pezizomycotina</taxon>
        <taxon>Eurotiomycetes</taxon>
        <taxon>Eurotiomycetidae</taxon>
        <taxon>Onygenales</taxon>
        <taxon>Onygenaceae</taxon>
        <taxon>Coccidioides</taxon>
    </lineage>
</organism>
<accession>A0A0J8R9H3</accession>
<sequence length="104" mass="11767">MTRVQGSDADHDLERCRIVHHASSPMENGNELHPKHSLSRLRHADLKLILTEHGQRAERKSPQTAPQTVPAVETGTRERYRVRSEGCIPNMWLKLGDRKASAPN</sequence>
<name>A0A0J8R9H3_COCIT</name>
<reference evidence="2" key="1">
    <citation type="journal article" date="2010" name="Genome Res.">
        <title>Population genomic sequencing of Coccidioides fungi reveals recent hybridization and transposon control.</title>
        <authorList>
            <person name="Neafsey D.E."/>
            <person name="Barker B.M."/>
            <person name="Sharpton T.J."/>
            <person name="Stajich J.E."/>
            <person name="Park D.J."/>
            <person name="Whiston E."/>
            <person name="Hung C.-Y."/>
            <person name="McMahan C."/>
            <person name="White J."/>
            <person name="Sykes S."/>
            <person name="Heiman D."/>
            <person name="Young S."/>
            <person name="Zeng Q."/>
            <person name="Abouelleil A."/>
            <person name="Aftuck L."/>
            <person name="Bessette D."/>
            <person name="Brown A."/>
            <person name="FitzGerald M."/>
            <person name="Lui A."/>
            <person name="Macdonald J.P."/>
            <person name="Priest M."/>
            <person name="Orbach M.J."/>
            <person name="Galgiani J.N."/>
            <person name="Kirkland T.N."/>
            <person name="Cole G.T."/>
            <person name="Birren B.W."/>
            <person name="Henn M.R."/>
            <person name="Taylor J.W."/>
            <person name="Rounsley S.D."/>
        </authorList>
    </citation>
    <scope>NUCLEOTIDE SEQUENCE [LARGE SCALE GENOMIC DNA]</scope>
    <source>
        <strain evidence="2">RMSCC 3703</strain>
    </source>
</reference>
<dbReference type="EMBL" id="DS268126">
    <property type="protein sequence ID" value="KMU81709.1"/>
    <property type="molecule type" value="Genomic_DNA"/>
</dbReference>
<protein>
    <submittedName>
        <fullName evidence="1">Uncharacterized protein</fullName>
    </submittedName>
</protein>
<proteinExistence type="predicted"/>
<gene>
    <name evidence="1" type="ORF">CISG_02727</name>
</gene>
<evidence type="ECO:0000313" key="2">
    <source>
        <dbReference type="Proteomes" id="UP000054559"/>
    </source>
</evidence>
<dbReference type="Proteomes" id="UP000054559">
    <property type="component" value="Unassembled WGS sequence"/>
</dbReference>